<evidence type="ECO:0000313" key="3">
    <source>
        <dbReference type="Proteomes" id="UP000316196"/>
    </source>
</evidence>
<accession>A0A542ZBA6</accession>
<evidence type="ECO:0008006" key="4">
    <source>
        <dbReference type="Google" id="ProtNLM"/>
    </source>
</evidence>
<feature type="transmembrane region" description="Helical" evidence="1">
    <location>
        <begin position="29"/>
        <end position="51"/>
    </location>
</feature>
<gene>
    <name evidence="2" type="ORF">FB460_1425</name>
</gene>
<proteinExistence type="predicted"/>
<dbReference type="Proteomes" id="UP000316196">
    <property type="component" value="Unassembled WGS sequence"/>
</dbReference>
<keyword evidence="1" id="KW-1133">Transmembrane helix</keyword>
<evidence type="ECO:0000256" key="1">
    <source>
        <dbReference type="SAM" id="Phobius"/>
    </source>
</evidence>
<dbReference type="AlphaFoldDB" id="A0A542ZBA6"/>
<reference evidence="2 3" key="1">
    <citation type="submission" date="2019-06" db="EMBL/GenBank/DDBJ databases">
        <title>Sequencing the genomes of 1000 actinobacteria strains.</title>
        <authorList>
            <person name="Klenk H.-P."/>
        </authorList>
    </citation>
    <scope>NUCLEOTIDE SEQUENCE [LARGE SCALE GENOMIC DNA]</scope>
    <source>
        <strain evidence="2 3">DSM 8251</strain>
    </source>
</reference>
<keyword evidence="1" id="KW-0812">Transmembrane</keyword>
<feature type="transmembrane region" description="Helical" evidence="1">
    <location>
        <begin position="122"/>
        <end position="141"/>
    </location>
</feature>
<dbReference type="EMBL" id="VFOR01000002">
    <property type="protein sequence ID" value="TQL57592.1"/>
    <property type="molecule type" value="Genomic_DNA"/>
</dbReference>
<keyword evidence="1" id="KW-0472">Membrane</keyword>
<comment type="caution">
    <text evidence="2">The sequence shown here is derived from an EMBL/GenBank/DDBJ whole genome shotgun (WGS) entry which is preliminary data.</text>
</comment>
<name>A0A542ZBA6_9ACTN</name>
<feature type="transmembrane region" description="Helical" evidence="1">
    <location>
        <begin position="63"/>
        <end position="84"/>
    </location>
</feature>
<feature type="transmembrane region" description="Helical" evidence="1">
    <location>
        <begin position="96"/>
        <end position="116"/>
    </location>
</feature>
<dbReference type="RefSeq" id="WP_142093455.1">
    <property type="nucleotide sequence ID" value="NZ_BAAAMD010000003.1"/>
</dbReference>
<evidence type="ECO:0000313" key="2">
    <source>
        <dbReference type="EMBL" id="TQL57592.1"/>
    </source>
</evidence>
<protein>
    <recommendedName>
        <fullName evidence="4">ATP synthase protein I</fullName>
    </recommendedName>
</protein>
<organism evidence="2 3">
    <name type="scientific">Propioniferax innocua</name>
    <dbReference type="NCBI Taxonomy" id="1753"/>
    <lineage>
        <taxon>Bacteria</taxon>
        <taxon>Bacillati</taxon>
        <taxon>Actinomycetota</taxon>
        <taxon>Actinomycetes</taxon>
        <taxon>Propionibacteriales</taxon>
        <taxon>Propionibacteriaceae</taxon>
        <taxon>Propioniferax</taxon>
    </lineage>
</organism>
<keyword evidence="3" id="KW-1185">Reference proteome</keyword>
<sequence>MTLTPSLPRAFGMRRDRSSRMGATPRDMVRTMGIAGLSASFPAGLIVSLIWMLDSVQACLSAAIGAAGAIVFSGLGHMVQWLWANASVPAQLVAALSSYGTRVGLFGMGLALYLSLGNSTGLHSVALVTGCVTVVVVWLIAEVMASSRLRILCFDDPDPNEEVPR</sequence>